<dbReference type="AlphaFoldDB" id="A0A0E9QAF3"/>
<reference evidence="1" key="1">
    <citation type="submission" date="2014-11" db="EMBL/GenBank/DDBJ databases">
        <authorList>
            <person name="Amaro Gonzalez C."/>
        </authorList>
    </citation>
    <scope>NUCLEOTIDE SEQUENCE</scope>
</reference>
<organism evidence="1">
    <name type="scientific">Anguilla anguilla</name>
    <name type="common">European freshwater eel</name>
    <name type="synonym">Muraena anguilla</name>
    <dbReference type="NCBI Taxonomy" id="7936"/>
    <lineage>
        <taxon>Eukaryota</taxon>
        <taxon>Metazoa</taxon>
        <taxon>Chordata</taxon>
        <taxon>Craniata</taxon>
        <taxon>Vertebrata</taxon>
        <taxon>Euteleostomi</taxon>
        <taxon>Actinopterygii</taxon>
        <taxon>Neopterygii</taxon>
        <taxon>Teleostei</taxon>
        <taxon>Anguilliformes</taxon>
        <taxon>Anguillidae</taxon>
        <taxon>Anguilla</taxon>
    </lineage>
</organism>
<accession>A0A0E9QAF3</accession>
<dbReference type="EMBL" id="GBXM01094731">
    <property type="protein sequence ID" value="JAH13846.1"/>
    <property type="molecule type" value="Transcribed_RNA"/>
</dbReference>
<proteinExistence type="predicted"/>
<sequence length="51" mass="5934">MLKKAGILMSRTHLPHGYDTKGNFTRGDSMRCIIERITDGTRRFLFRNMSC</sequence>
<evidence type="ECO:0000313" key="1">
    <source>
        <dbReference type="EMBL" id="JAH13846.1"/>
    </source>
</evidence>
<name>A0A0E9QAF3_ANGAN</name>
<reference evidence="1" key="2">
    <citation type="journal article" date="2015" name="Fish Shellfish Immunol.">
        <title>Early steps in the European eel (Anguilla anguilla)-Vibrio vulnificus interaction in the gills: Role of the RtxA13 toxin.</title>
        <authorList>
            <person name="Callol A."/>
            <person name="Pajuelo D."/>
            <person name="Ebbesson L."/>
            <person name="Teles M."/>
            <person name="MacKenzie S."/>
            <person name="Amaro C."/>
        </authorList>
    </citation>
    <scope>NUCLEOTIDE SEQUENCE</scope>
</reference>
<protein>
    <submittedName>
        <fullName evidence="1">Uncharacterized protein</fullName>
    </submittedName>
</protein>